<reference evidence="5" key="1">
    <citation type="submission" date="1997-06" db="EMBL/GenBank/DDBJ databases">
        <authorList>
            <person name="Merritt T.J.S."/>
            <person name="LaForest S."/>
            <person name="Prestwich G.D."/>
            <person name="Quattro J.M."/>
            <person name="Vogt R.G."/>
        </authorList>
    </citation>
    <scope>NUCLEOTIDE SEQUENCE</scope>
    <source>
        <tissue evidence="5">Antennal</tissue>
    </source>
</reference>
<comment type="similarity">
    <text evidence="1">Belongs to the PBP/GOBP family.</text>
</comment>
<evidence type="ECO:0000256" key="4">
    <source>
        <dbReference type="SAM" id="SignalP"/>
    </source>
</evidence>
<feature type="disulfide bond" evidence="3">
    <location>
        <begin position="70"/>
        <end position="130"/>
    </location>
</feature>
<dbReference type="EMBL" id="AF007868">
    <property type="protein sequence ID" value="AAC47914.1"/>
    <property type="molecule type" value="mRNA"/>
</dbReference>
<dbReference type="InterPro" id="IPR006170">
    <property type="entry name" value="PBP/GOBP"/>
</dbReference>
<keyword evidence="3" id="KW-1015">Disulfide bond</keyword>
<reference evidence="5" key="2">
    <citation type="journal article" date="1998" name="J. Mol. Evol.">
        <title>Patterns of gene duplication in lepidopteran pheromone binding proteins.</title>
        <authorList>
            <person name="Merritt T.J."/>
            <person name="LaForest S."/>
            <person name="Prestwich G.D."/>
            <person name="Quattro J.M."/>
            <person name="Vogt R.G."/>
        </authorList>
    </citation>
    <scope>NUCLEOTIDE SEQUENCE</scope>
    <source>
        <tissue evidence="5">Antennal</tissue>
    </source>
</reference>
<organism evidence="5">
    <name type="scientific">Lymantria dispar</name>
    <name type="common">Gypsy moth</name>
    <name type="synonym">Porthetria dispar</name>
    <dbReference type="NCBI Taxonomy" id="13123"/>
    <lineage>
        <taxon>Eukaryota</taxon>
        <taxon>Metazoa</taxon>
        <taxon>Ecdysozoa</taxon>
        <taxon>Arthropoda</taxon>
        <taxon>Hexapoda</taxon>
        <taxon>Insecta</taxon>
        <taxon>Pterygota</taxon>
        <taxon>Neoptera</taxon>
        <taxon>Endopterygota</taxon>
        <taxon>Lepidoptera</taxon>
        <taxon>Glossata</taxon>
        <taxon>Ditrysia</taxon>
        <taxon>Noctuoidea</taxon>
        <taxon>Erebidae</taxon>
        <taxon>Lymantriinae</taxon>
        <taxon>Lymantria</taxon>
    </lineage>
</organism>
<name>O16106_LYMDI</name>
<dbReference type="Gene3D" id="1.10.238.20">
    <property type="entry name" value="Pheromone/general odorant binding protein domain"/>
    <property type="match status" value="1"/>
</dbReference>
<sequence length="165" mass="18397">MMWLRLILAVAVCLVIPVEPSKDVMHQMALKFGKPIKLCQQELGADDSVVKEFLDFWKDGYVMKDRQTGCMLICMAMKLELLDSAMEIHHGSTFAFAKAHGADEAMAQQIIDIVHGCTTTYPAAETNDPCQRAVNVAMCFKAHVHKLNWAPDVELLVADFLAESQ</sequence>
<keyword evidence="4" id="KW-0732">Signal</keyword>
<dbReference type="SMART" id="SM00708">
    <property type="entry name" value="PhBP"/>
    <property type="match status" value="1"/>
</dbReference>
<evidence type="ECO:0000256" key="3">
    <source>
        <dbReference type="PIRSR" id="PIRSR015604-1"/>
    </source>
</evidence>
<dbReference type="PRINTS" id="PR00484">
    <property type="entry name" value="PBPGOBP"/>
</dbReference>
<gene>
    <name evidence="5" type="primary">PBP2</name>
</gene>
<accession>O16106</accession>
<dbReference type="PIRSF" id="PIRSF015604">
    <property type="entry name" value="Odorant/phero_bd"/>
    <property type="match status" value="1"/>
</dbReference>
<feature type="signal peptide" evidence="4">
    <location>
        <begin position="1"/>
        <end position="20"/>
    </location>
</feature>
<feature type="disulfide bond" evidence="3">
    <location>
        <begin position="117"/>
        <end position="139"/>
    </location>
</feature>
<evidence type="ECO:0000313" key="5">
    <source>
        <dbReference type="EMBL" id="AAC47914.1"/>
    </source>
</evidence>
<dbReference type="InterPro" id="IPR006072">
    <property type="entry name" value="Odorant/phero-bd_Lep"/>
</dbReference>
<dbReference type="GO" id="GO:0005549">
    <property type="term" value="F:odorant binding"/>
    <property type="evidence" value="ECO:0007669"/>
    <property type="project" value="InterPro"/>
</dbReference>
<dbReference type="AlphaFoldDB" id="O16106"/>
<evidence type="ECO:0000256" key="1">
    <source>
        <dbReference type="ARBA" id="ARBA00008098"/>
    </source>
</evidence>
<dbReference type="Pfam" id="PF01395">
    <property type="entry name" value="PBP_GOBP"/>
    <property type="match status" value="1"/>
</dbReference>
<proteinExistence type="evidence at transcript level"/>
<protein>
    <submittedName>
        <fullName evidence="5">Pheromone binding protein 2</fullName>
    </submittedName>
</protein>
<evidence type="ECO:0000256" key="2">
    <source>
        <dbReference type="ARBA" id="ARBA00022448"/>
    </source>
</evidence>
<feature type="disulfide bond" evidence="3">
    <location>
        <begin position="39"/>
        <end position="74"/>
    </location>
</feature>
<feature type="chain" id="PRO_5004157173" evidence="4">
    <location>
        <begin position="21"/>
        <end position="165"/>
    </location>
</feature>
<dbReference type="SUPFAM" id="SSF47565">
    <property type="entry name" value="Insect pheromone/odorant-binding proteins"/>
    <property type="match status" value="1"/>
</dbReference>
<dbReference type="CDD" id="cd23992">
    <property type="entry name" value="PBP_GOBP"/>
    <property type="match status" value="1"/>
</dbReference>
<dbReference type="InterPro" id="IPR036728">
    <property type="entry name" value="PBP_GOBP_sf"/>
</dbReference>
<keyword evidence="2" id="KW-0813">Transport</keyword>